<keyword evidence="2" id="KW-0067">ATP-binding</keyword>
<evidence type="ECO:0000256" key="5">
    <source>
        <dbReference type="SAM" id="Phobius"/>
    </source>
</evidence>
<feature type="transmembrane region" description="Helical" evidence="5">
    <location>
        <begin position="421"/>
        <end position="444"/>
    </location>
</feature>
<dbReference type="PANTHER" id="PTHR43384:SF6">
    <property type="entry name" value="SEPTUM SITE-DETERMINING PROTEIN MIND HOMOLOG, CHLOROPLASTIC"/>
    <property type="match status" value="1"/>
</dbReference>
<dbReference type="SUPFAM" id="SSF52172">
    <property type="entry name" value="CheY-like"/>
    <property type="match status" value="1"/>
</dbReference>
<dbReference type="Gene3D" id="3.40.50.2300">
    <property type="match status" value="1"/>
</dbReference>
<evidence type="ECO:0000313" key="7">
    <source>
        <dbReference type="EMBL" id="MBT0772630.1"/>
    </source>
</evidence>
<dbReference type="InterPro" id="IPR001789">
    <property type="entry name" value="Sig_transdc_resp-reg_receiver"/>
</dbReference>
<dbReference type="PROSITE" id="PS50110">
    <property type="entry name" value="RESPONSE_REGULATORY"/>
    <property type="match status" value="1"/>
</dbReference>
<dbReference type="PANTHER" id="PTHR43384">
    <property type="entry name" value="SEPTUM SITE-DETERMINING PROTEIN MIND HOMOLOG, CHLOROPLASTIC-RELATED"/>
    <property type="match status" value="1"/>
</dbReference>
<dbReference type="SUPFAM" id="SSF52540">
    <property type="entry name" value="P-loop containing nucleoside triphosphate hydrolases"/>
    <property type="match status" value="1"/>
</dbReference>
<comment type="caution">
    <text evidence="7">The sequence shown here is derived from an EMBL/GenBank/DDBJ whole genome shotgun (WGS) entry which is preliminary data.</text>
</comment>
<accession>A0ABS5TNQ7</accession>
<evidence type="ECO:0000256" key="4">
    <source>
        <dbReference type="SAM" id="MobiDB-lite"/>
    </source>
</evidence>
<evidence type="ECO:0000259" key="6">
    <source>
        <dbReference type="PROSITE" id="PS50110"/>
    </source>
</evidence>
<keyword evidence="1" id="KW-0547">Nucleotide-binding</keyword>
<dbReference type="InterPro" id="IPR050625">
    <property type="entry name" value="ParA/MinD_ATPase"/>
</dbReference>
<dbReference type="InterPro" id="IPR011006">
    <property type="entry name" value="CheY-like_superfamily"/>
</dbReference>
<dbReference type="Gene3D" id="3.40.50.300">
    <property type="entry name" value="P-loop containing nucleotide triphosphate hydrolases"/>
    <property type="match status" value="1"/>
</dbReference>
<gene>
    <name evidence="7" type="ORF">KIH74_27045</name>
</gene>
<dbReference type="InterPro" id="IPR025669">
    <property type="entry name" value="AAA_dom"/>
</dbReference>
<keyword evidence="8" id="KW-1185">Reference proteome</keyword>
<protein>
    <submittedName>
        <fullName evidence="7">AAA family ATPase</fullName>
    </submittedName>
</protein>
<dbReference type="EMBL" id="JAHBAY010000013">
    <property type="protein sequence ID" value="MBT0772630.1"/>
    <property type="molecule type" value="Genomic_DNA"/>
</dbReference>
<proteinExistence type="predicted"/>
<reference evidence="7 8" key="1">
    <citation type="submission" date="2021-05" db="EMBL/GenBank/DDBJ databases">
        <title>Kineosporia and Streptomyces sp. nov. two new marine actinobacteria isolated from Coral.</title>
        <authorList>
            <person name="Buangrab K."/>
            <person name="Sutthacheep M."/>
            <person name="Yeemin T."/>
            <person name="Harunari E."/>
            <person name="Igarashi Y."/>
            <person name="Kanchanasin P."/>
            <person name="Tanasupawat S."/>
            <person name="Phongsopitanun W."/>
        </authorList>
    </citation>
    <scope>NUCLEOTIDE SEQUENCE [LARGE SCALE GENOMIC DNA]</scope>
    <source>
        <strain evidence="7 8">J2-2</strain>
    </source>
</reference>
<comment type="caution">
    <text evidence="3">Lacks conserved residue(s) required for the propagation of feature annotation.</text>
</comment>
<organism evidence="7 8">
    <name type="scientific">Kineosporia corallincola</name>
    <dbReference type="NCBI Taxonomy" id="2835133"/>
    <lineage>
        <taxon>Bacteria</taxon>
        <taxon>Bacillati</taxon>
        <taxon>Actinomycetota</taxon>
        <taxon>Actinomycetes</taxon>
        <taxon>Kineosporiales</taxon>
        <taxon>Kineosporiaceae</taxon>
        <taxon>Kineosporia</taxon>
    </lineage>
</organism>
<evidence type="ECO:0000256" key="1">
    <source>
        <dbReference type="ARBA" id="ARBA00022741"/>
    </source>
</evidence>
<evidence type="ECO:0000256" key="2">
    <source>
        <dbReference type="ARBA" id="ARBA00022840"/>
    </source>
</evidence>
<evidence type="ECO:0000313" key="8">
    <source>
        <dbReference type="Proteomes" id="UP001197247"/>
    </source>
</evidence>
<dbReference type="Proteomes" id="UP001197247">
    <property type="component" value="Unassembled WGS sequence"/>
</dbReference>
<keyword evidence="5" id="KW-0812">Transmembrane</keyword>
<sequence length="517" mass="54575">MITVVIGAADQSVAYELQAALAEMDGIEVQFVVDSTPELAAAVLRLDPDVVLVHDQLGPEPALQTVRDLSLRRPACAQLLVTGSADTNQFSMAMDAGARGVVAFPPAYEDLRVRIAAAGEWAHQMRRILAAPAEGGGMPGGPGRARVISFTGSKGGVGTTTVATHLALDVLRNLPGHRVCLVDLDLEKGDVSGILEVRHRTSVADVAKVSQDLSAQAVGDAVVLHESGLGLLLAPVDVRDIEAVDPQSLREVFAVLRHQYDLIVVDAGSHVTPAQAAAVELADEVVMLVTPDVLALRGLRRTITQWENLGVRKESDVHVLVNRVSRQSSVSIETIRQLTRAPILSAGLPAMFRRLEPVINSRAPLELRDDVWWRALRVVGQEVQVVPGGGTAETPPRRDGRRRSRRRGEDAGQATLEVVGILPALLVVLVVLWQLALVGMTAIWSGHAASAAARAVSVGQDPTAAALGEMPGSMAGDLSVHTSGDAVTVSLRVPVAAPGLASFPGGIETTRTVVMEP</sequence>
<dbReference type="Pfam" id="PF13614">
    <property type="entry name" value="AAA_31"/>
    <property type="match status" value="1"/>
</dbReference>
<dbReference type="RefSeq" id="WP_214159172.1">
    <property type="nucleotide sequence ID" value="NZ_JAHBAY010000013.1"/>
</dbReference>
<evidence type="ECO:0000256" key="3">
    <source>
        <dbReference type="PROSITE-ProRule" id="PRU00169"/>
    </source>
</evidence>
<keyword evidence="5" id="KW-1133">Transmembrane helix</keyword>
<dbReference type="InterPro" id="IPR027417">
    <property type="entry name" value="P-loop_NTPase"/>
</dbReference>
<keyword evidence="5" id="KW-0472">Membrane</keyword>
<feature type="region of interest" description="Disordered" evidence="4">
    <location>
        <begin position="386"/>
        <end position="409"/>
    </location>
</feature>
<name>A0ABS5TNQ7_9ACTN</name>
<feature type="domain" description="Response regulatory" evidence="6">
    <location>
        <begin position="3"/>
        <end position="119"/>
    </location>
</feature>